<dbReference type="Gene3D" id="3.40.1350.10">
    <property type="match status" value="1"/>
</dbReference>
<dbReference type="InterPro" id="IPR011856">
    <property type="entry name" value="tRNA_endonuc-like_dom_sf"/>
</dbReference>
<proteinExistence type="predicted"/>
<accession>A0ABX1A859</accession>
<evidence type="ECO:0008006" key="3">
    <source>
        <dbReference type="Google" id="ProtNLM"/>
    </source>
</evidence>
<protein>
    <recommendedName>
        <fullName evidence="3">Holliday junction resolvase</fullName>
    </recommendedName>
</protein>
<reference evidence="1 2" key="1">
    <citation type="submission" date="2020-03" db="EMBL/GenBank/DDBJ databases">
        <title>WGS of actinomycetes isolated from Thailand.</title>
        <authorList>
            <person name="Thawai C."/>
        </authorList>
    </citation>
    <scope>NUCLEOTIDE SEQUENCE [LARGE SCALE GENOMIC DNA]</scope>
    <source>
        <strain evidence="1 2">SBST2-5</strain>
    </source>
</reference>
<sequence>MTASKKKGTAAEREVVNFLKIWWPAAERRALSGNKDKGDVAGIPGVVVEVKAASRLELAKWQRETYAELANAGVSACVLVVKRAYKAVGQWDAYVPADQIPSVLRWGGEQAVTKDGCVWVRMDLLLAATLLKANGY</sequence>
<dbReference type="RefSeq" id="WP_167992547.1">
    <property type="nucleotide sequence ID" value="NZ_JAATEM010000008.1"/>
</dbReference>
<organism evidence="1 2">
    <name type="scientific">Streptomyces composti</name>
    <dbReference type="NCBI Taxonomy" id="2720025"/>
    <lineage>
        <taxon>Bacteria</taxon>
        <taxon>Bacillati</taxon>
        <taxon>Actinomycetota</taxon>
        <taxon>Actinomycetes</taxon>
        <taxon>Kitasatosporales</taxon>
        <taxon>Streptomycetaceae</taxon>
        <taxon>Streptomyces</taxon>
    </lineage>
</organism>
<dbReference type="Proteomes" id="UP000730591">
    <property type="component" value="Unassembled WGS sequence"/>
</dbReference>
<keyword evidence="2" id="KW-1185">Reference proteome</keyword>
<name>A0ABX1A859_9ACTN</name>
<gene>
    <name evidence="1" type="ORF">HCJ93_08280</name>
</gene>
<evidence type="ECO:0000313" key="1">
    <source>
        <dbReference type="EMBL" id="NJP50068.1"/>
    </source>
</evidence>
<comment type="caution">
    <text evidence="1">The sequence shown here is derived from an EMBL/GenBank/DDBJ whole genome shotgun (WGS) entry which is preliminary data.</text>
</comment>
<evidence type="ECO:0000313" key="2">
    <source>
        <dbReference type="Proteomes" id="UP000730591"/>
    </source>
</evidence>
<dbReference type="EMBL" id="JAATEM010000008">
    <property type="protein sequence ID" value="NJP50068.1"/>
    <property type="molecule type" value="Genomic_DNA"/>
</dbReference>